<protein>
    <submittedName>
        <fullName evidence="4">Protein containing 3-Oxoacyl-[acyl-carrier-protein (ACP)] synthase III</fullName>
        <ecNumber evidence="4">2.3.1.-</ecNumber>
    </submittedName>
</protein>
<reference evidence="4" key="1">
    <citation type="journal article" date="2012" name="PLoS ONE">
        <title>Gene sets for utilization of primary and secondary nutrition supplies in the distal gut of endangered iberian lynx.</title>
        <authorList>
            <person name="Alcaide M."/>
            <person name="Messina E."/>
            <person name="Richter M."/>
            <person name="Bargiela R."/>
            <person name="Peplies J."/>
            <person name="Huws S.A."/>
            <person name="Newbold C.J."/>
            <person name="Golyshin P.N."/>
            <person name="Simon M.A."/>
            <person name="Lopez G."/>
            <person name="Yakimov M.M."/>
            <person name="Ferrer M."/>
        </authorList>
    </citation>
    <scope>NUCLEOTIDE SEQUENCE</scope>
</reference>
<dbReference type="GO" id="GO:0016746">
    <property type="term" value="F:acyltransferase activity"/>
    <property type="evidence" value="ECO:0007669"/>
    <property type="project" value="UniProtKB-KW"/>
</dbReference>
<sequence>MPVHFLCVFGYFEDKLKKGDNIIFTAFGAGFTWGAMYVKWG</sequence>
<gene>
    <name evidence="4" type="ORF">EVA_08878</name>
</gene>
<evidence type="ECO:0000256" key="1">
    <source>
        <dbReference type="ARBA" id="ARBA00022679"/>
    </source>
</evidence>
<feature type="domain" description="Beta-ketoacyl-[acyl-carrier-protein] synthase III C-terminal" evidence="3">
    <location>
        <begin position="13"/>
        <end position="40"/>
    </location>
</feature>
<keyword evidence="1 4" id="KW-0808">Transferase</keyword>
<evidence type="ECO:0000256" key="2">
    <source>
        <dbReference type="SAM" id="Phobius"/>
    </source>
</evidence>
<feature type="transmembrane region" description="Helical" evidence="2">
    <location>
        <begin position="21"/>
        <end position="40"/>
    </location>
</feature>
<organism evidence="4">
    <name type="scientific">gut metagenome</name>
    <dbReference type="NCBI Taxonomy" id="749906"/>
    <lineage>
        <taxon>unclassified sequences</taxon>
        <taxon>metagenomes</taxon>
        <taxon>organismal metagenomes</taxon>
    </lineage>
</organism>
<dbReference type="EMBL" id="AMCI01002326">
    <property type="protein sequence ID" value="EJX03015.1"/>
    <property type="molecule type" value="Genomic_DNA"/>
</dbReference>
<dbReference type="Gene3D" id="3.40.47.10">
    <property type="match status" value="1"/>
</dbReference>
<dbReference type="Pfam" id="PF08541">
    <property type="entry name" value="ACP_syn_III_C"/>
    <property type="match status" value="1"/>
</dbReference>
<dbReference type="SUPFAM" id="SSF53901">
    <property type="entry name" value="Thiolase-like"/>
    <property type="match status" value="1"/>
</dbReference>
<dbReference type="InterPro" id="IPR013747">
    <property type="entry name" value="ACP_syn_III_C"/>
</dbReference>
<evidence type="ECO:0000313" key="4">
    <source>
        <dbReference type="EMBL" id="EJX03015.1"/>
    </source>
</evidence>
<keyword evidence="4" id="KW-0012">Acyltransferase</keyword>
<keyword evidence="2" id="KW-1133">Transmembrane helix</keyword>
<accession>J9GS54</accession>
<comment type="caution">
    <text evidence="4">The sequence shown here is derived from an EMBL/GenBank/DDBJ whole genome shotgun (WGS) entry which is preliminary data.</text>
</comment>
<feature type="non-terminal residue" evidence="4">
    <location>
        <position position="41"/>
    </location>
</feature>
<dbReference type="InterPro" id="IPR016039">
    <property type="entry name" value="Thiolase-like"/>
</dbReference>
<name>J9GS54_9ZZZZ</name>
<dbReference type="EC" id="2.3.1.-" evidence="4"/>
<keyword evidence="2" id="KW-0812">Transmembrane</keyword>
<keyword evidence="2" id="KW-0472">Membrane</keyword>
<dbReference type="AlphaFoldDB" id="J9GS54"/>
<proteinExistence type="predicted"/>
<evidence type="ECO:0000259" key="3">
    <source>
        <dbReference type="Pfam" id="PF08541"/>
    </source>
</evidence>